<dbReference type="PANTHER" id="PTHR47959">
    <property type="entry name" value="ATP-DEPENDENT RNA HELICASE RHLE-RELATED"/>
    <property type="match status" value="1"/>
</dbReference>
<gene>
    <name evidence="14" type="ORF">PPYR1160_LOCUS11145</name>
</gene>
<evidence type="ECO:0000256" key="1">
    <source>
        <dbReference type="ARBA" id="ARBA00012552"/>
    </source>
</evidence>
<feature type="domain" description="Helicase ATP-binding" evidence="11">
    <location>
        <begin position="43"/>
        <end position="219"/>
    </location>
</feature>
<dbReference type="GO" id="GO:0005524">
    <property type="term" value="F:ATP binding"/>
    <property type="evidence" value="ECO:0007669"/>
    <property type="project" value="UniProtKB-KW"/>
</dbReference>
<dbReference type="Gene3D" id="3.40.50.300">
    <property type="entry name" value="P-loop containing nucleotide triphosphate hydrolases"/>
    <property type="match status" value="2"/>
</dbReference>
<proteinExistence type="inferred from homology"/>
<evidence type="ECO:0000256" key="4">
    <source>
        <dbReference type="ARBA" id="ARBA00022806"/>
    </source>
</evidence>
<evidence type="ECO:0000256" key="5">
    <source>
        <dbReference type="ARBA" id="ARBA00022840"/>
    </source>
</evidence>
<evidence type="ECO:0000256" key="6">
    <source>
        <dbReference type="ARBA" id="ARBA00022884"/>
    </source>
</evidence>
<feature type="region of interest" description="Disordered" evidence="10">
    <location>
        <begin position="317"/>
        <end position="463"/>
    </location>
</feature>
<feature type="region of interest" description="Disordered" evidence="10">
    <location>
        <begin position="651"/>
        <end position="748"/>
    </location>
</feature>
<dbReference type="InterPro" id="IPR014001">
    <property type="entry name" value="Helicase_ATP-bd"/>
</dbReference>
<evidence type="ECO:0000256" key="7">
    <source>
        <dbReference type="ARBA" id="ARBA00038041"/>
    </source>
</evidence>
<dbReference type="SMART" id="SM00487">
    <property type="entry name" value="DEXDc"/>
    <property type="match status" value="1"/>
</dbReference>
<feature type="compositionally biased region" description="Basic residues" evidence="10">
    <location>
        <begin position="739"/>
        <end position="748"/>
    </location>
</feature>
<dbReference type="GO" id="GO:0003724">
    <property type="term" value="F:RNA helicase activity"/>
    <property type="evidence" value="ECO:0007669"/>
    <property type="project" value="UniProtKB-EC"/>
</dbReference>
<dbReference type="PROSITE" id="PS51195">
    <property type="entry name" value="Q_MOTIF"/>
    <property type="match status" value="1"/>
</dbReference>
<keyword evidence="3" id="KW-0378">Hydrolase</keyword>
<feature type="compositionally biased region" description="Basic residues" evidence="10">
    <location>
        <begin position="708"/>
        <end position="723"/>
    </location>
</feature>
<dbReference type="PANTHER" id="PTHR47959:SF21">
    <property type="entry name" value="DEAD-BOX HELICASE 56"/>
    <property type="match status" value="1"/>
</dbReference>
<feature type="compositionally biased region" description="Basic residues" evidence="10">
    <location>
        <begin position="663"/>
        <end position="673"/>
    </location>
</feature>
<keyword evidence="6" id="KW-0694">RNA-binding</keyword>
<dbReference type="SMART" id="SM00490">
    <property type="entry name" value="HELICc"/>
    <property type="match status" value="1"/>
</dbReference>
<sequence>MSNAGPETSPTFATSDWGLDPRLLKAVMRLGFVRPTLVQSQCIPLALQGKDLLVRARTGSGKTAAYALPVLHKLLAAAGQRAGPRAVILVPTRELVEQVRRQLEELLYFARGDLGVQGLAGDDTAVQAARLRDQPDVLVATPAKLAQHLESGNVAGGLADVLCFVVDEADLVLSFGYVDDVNRVCASLPKICQGFLMSATLNEELQRLKRVVLHSPVVLKLHEGPQDGRLAQYFVDVLPGDKLLLIYVFLKLGVLTGKGLFFVDNVENCYRLKLFLEAFHIRSAVLNEELPLNSRLHILQDYNRGVFDFLIATDSAVDGDADGGSDSEEDDREEDDVEQDDVEEDDVEEEAGTAGAGGEEDGDEDNDDEGNDDEEGDPEEVEEAEEDEHGNDEAEAEAEDEEDGDAEENEGVSVSDEEEGSENEEVEEDVSESSAKRRRREATKAAARTQDGRTEKKRRRQEDAGVYGVARGVDFREVDFVVNVDMPRSAASYTHRIGRTARGGRSGTALTLACLTDAVDATLLKEIQESQPPLPVAHANQDAPLVNMDLTSSMTEVPEAFQKQPSALPFDVKEIATFRYRVEDVKRSVTAIAIKEARAAELKQEMLNNARLQNYFEENPQDLQLLRHDKTILHPTRVQDHLKHVPDYLIPDGIEVGADPSQRRRKKRKHRSRGGGGGSQDPLMSYNGAGADKSKAAVDDRVFASTKRLGRSTSRRRKWKERHKKGEFATKTAKDEKKSRKKSALGGF</sequence>
<dbReference type="GO" id="GO:0003723">
    <property type="term" value="F:RNA binding"/>
    <property type="evidence" value="ECO:0007669"/>
    <property type="project" value="UniProtKB-KW"/>
</dbReference>
<dbReference type="InterPro" id="IPR014014">
    <property type="entry name" value="RNA_helicase_DEAD_Q_motif"/>
</dbReference>
<feature type="compositionally biased region" description="Basic and acidic residues" evidence="10">
    <location>
        <begin position="692"/>
        <end position="702"/>
    </location>
</feature>
<feature type="compositionally biased region" description="Acidic residues" evidence="10">
    <location>
        <begin position="317"/>
        <end position="351"/>
    </location>
</feature>
<keyword evidence="2" id="KW-0547">Nucleotide-binding</keyword>
<evidence type="ECO:0000313" key="14">
    <source>
        <dbReference type="EMBL" id="CAD8261643.1"/>
    </source>
</evidence>
<dbReference type="CDD" id="cd17961">
    <property type="entry name" value="DEADc_DDX56"/>
    <property type="match status" value="1"/>
</dbReference>
<dbReference type="SUPFAM" id="SSF52540">
    <property type="entry name" value="P-loop containing nucleoside triphosphate hydrolases"/>
    <property type="match status" value="2"/>
</dbReference>
<dbReference type="InterPro" id="IPR011545">
    <property type="entry name" value="DEAD/DEAH_box_helicase_dom"/>
</dbReference>
<feature type="compositionally biased region" description="Acidic residues" evidence="10">
    <location>
        <begin position="358"/>
        <end position="431"/>
    </location>
</feature>
<dbReference type="InterPro" id="IPR027417">
    <property type="entry name" value="P-loop_NTPase"/>
</dbReference>
<evidence type="ECO:0000259" key="12">
    <source>
        <dbReference type="PROSITE" id="PS51194"/>
    </source>
</evidence>
<dbReference type="PROSITE" id="PS51194">
    <property type="entry name" value="HELICASE_CTER"/>
    <property type="match status" value="1"/>
</dbReference>
<dbReference type="AlphaFoldDB" id="A0A7R9UC43"/>
<evidence type="ECO:0000259" key="11">
    <source>
        <dbReference type="PROSITE" id="PS51192"/>
    </source>
</evidence>
<feature type="domain" description="DEAD-box RNA helicase Q" evidence="13">
    <location>
        <begin position="12"/>
        <end position="40"/>
    </location>
</feature>
<dbReference type="InterPro" id="IPR001650">
    <property type="entry name" value="Helicase_C-like"/>
</dbReference>
<dbReference type="EC" id="3.6.4.13" evidence="1"/>
<dbReference type="GO" id="GO:0005829">
    <property type="term" value="C:cytosol"/>
    <property type="evidence" value="ECO:0007669"/>
    <property type="project" value="TreeGrafter"/>
</dbReference>
<dbReference type="GO" id="GO:0016787">
    <property type="term" value="F:hydrolase activity"/>
    <property type="evidence" value="ECO:0007669"/>
    <property type="project" value="UniProtKB-KW"/>
</dbReference>
<evidence type="ECO:0000256" key="10">
    <source>
        <dbReference type="SAM" id="MobiDB-lite"/>
    </source>
</evidence>
<reference evidence="14" key="1">
    <citation type="submission" date="2021-01" db="EMBL/GenBank/DDBJ databases">
        <authorList>
            <person name="Corre E."/>
            <person name="Pelletier E."/>
            <person name="Niang G."/>
            <person name="Scheremetjew M."/>
            <person name="Finn R."/>
            <person name="Kale V."/>
            <person name="Holt S."/>
            <person name="Cochrane G."/>
            <person name="Meng A."/>
            <person name="Brown T."/>
            <person name="Cohen L."/>
        </authorList>
    </citation>
    <scope>NUCLEOTIDE SEQUENCE</scope>
    <source>
        <strain evidence="14">CCMP2078</strain>
    </source>
</reference>
<feature type="short sequence motif" description="Q motif" evidence="9">
    <location>
        <begin position="12"/>
        <end position="40"/>
    </location>
</feature>
<organism evidence="14">
    <name type="scientific">Pinguiococcus pyrenoidosus</name>
    <dbReference type="NCBI Taxonomy" id="172671"/>
    <lineage>
        <taxon>Eukaryota</taxon>
        <taxon>Sar</taxon>
        <taxon>Stramenopiles</taxon>
        <taxon>Ochrophyta</taxon>
        <taxon>Pinguiophyceae</taxon>
        <taxon>Pinguiochrysidales</taxon>
        <taxon>Pinguiochrysidaceae</taxon>
        <taxon>Pinguiococcus</taxon>
    </lineage>
</organism>
<name>A0A7R9UC43_9STRA</name>
<evidence type="ECO:0000256" key="8">
    <source>
        <dbReference type="ARBA" id="ARBA00047984"/>
    </source>
</evidence>
<comment type="similarity">
    <text evidence="7">Belongs to the DEAD box helicase family. DDX56/DBP9 subfamily.</text>
</comment>
<evidence type="ECO:0000256" key="9">
    <source>
        <dbReference type="PROSITE-ProRule" id="PRU00552"/>
    </source>
</evidence>
<keyword evidence="4" id="KW-0347">Helicase</keyword>
<evidence type="ECO:0000256" key="2">
    <source>
        <dbReference type="ARBA" id="ARBA00022741"/>
    </source>
</evidence>
<accession>A0A7R9UC43</accession>
<feature type="compositionally biased region" description="Basic and acidic residues" evidence="10">
    <location>
        <begin position="724"/>
        <end position="738"/>
    </location>
</feature>
<keyword evidence="5" id="KW-0067">ATP-binding</keyword>
<dbReference type="EMBL" id="HBEA01014545">
    <property type="protein sequence ID" value="CAD8261643.1"/>
    <property type="molecule type" value="Transcribed_RNA"/>
</dbReference>
<dbReference type="PROSITE" id="PS51192">
    <property type="entry name" value="HELICASE_ATP_BIND_1"/>
    <property type="match status" value="1"/>
</dbReference>
<comment type="catalytic activity">
    <reaction evidence="8">
        <text>ATP + H2O = ADP + phosphate + H(+)</text>
        <dbReference type="Rhea" id="RHEA:13065"/>
        <dbReference type="ChEBI" id="CHEBI:15377"/>
        <dbReference type="ChEBI" id="CHEBI:15378"/>
        <dbReference type="ChEBI" id="CHEBI:30616"/>
        <dbReference type="ChEBI" id="CHEBI:43474"/>
        <dbReference type="ChEBI" id="CHEBI:456216"/>
        <dbReference type="EC" id="3.6.4.13"/>
    </reaction>
</comment>
<dbReference type="Pfam" id="PF00270">
    <property type="entry name" value="DEAD"/>
    <property type="match status" value="1"/>
</dbReference>
<evidence type="ECO:0000259" key="13">
    <source>
        <dbReference type="PROSITE" id="PS51195"/>
    </source>
</evidence>
<protein>
    <recommendedName>
        <fullName evidence="1">RNA helicase</fullName>
        <ecNumber evidence="1">3.6.4.13</ecNumber>
    </recommendedName>
</protein>
<evidence type="ECO:0000256" key="3">
    <source>
        <dbReference type="ARBA" id="ARBA00022801"/>
    </source>
</evidence>
<dbReference type="InterPro" id="IPR050079">
    <property type="entry name" value="DEAD_box_RNA_helicase"/>
</dbReference>
<feature type="domain" description="Helicase C-terminal" evidence="12">
    <location>
        <begin position="391"/>
        <end position="551"/>
    </location>
</feature>
<dbReference type="Pfam" id="PF00271">
    <property type="entry name" value="Helicase_C"/>
    <property type="match status" value="1"/>
</dbReference>